<feature type="non-terminal residue" evidence="1">
    <location>
        <position position="1"/>
    </location>
</feature>
<proteinExistence type="predicted"/>
<evidence type="ECO:0000313" key="2">
    <source>
        <dbReference type="Proteomes" id="UP000789901"/>
    </source>
</evidence>
<sequence>NFKNGIVVKALIRKKSTENPYKRKKLDNYENNDLTEKMKQILYFHLNNSISKESNEINNCKKAYPKDSSERNIDQIDYSEENKEESFYQPEASLRMAVSRSYGNNPSVLIYGEQLTHKSENGKSTANLIDNSVLNNLQTIKNIENSESLKKALDLTELIKLII</sequence>
<keyword evidence="2" id="KW-1185">Reference proteome</keyword>
<dbReference type="EMBL" id="CAJVQB010035227">
    <property type="protein sequence ID" value="CAG8822266.1"/>
    <property type="molecule type" value="Genomic_DNA"/>
</dbReference>
<dbReference type="Proteomes" id="UP000789901">
    <property type="component" value="Unassembled WGS sequence"/>
</dbReference>
<comment type="caution">
    <text evidence="1">The sequence shown here is derived from an EMBL/GenBank/DDBJ whole genome shotgun (WGS) entry which is preliminary data.</text>
</comment>
<evidence type="ECO:0000313" key="1">
    <source>
        <dbReference type="EMBL" id="CAG8822266.1"/>
    </source>
</evidence>
<organism evidence="1 2">
    <name type="scientific">Gigaspora margarita</name>
    <dbReference type="NCBI Taxonomy" id="4874"/>
    <lineage>
        <taxon>Eukaryota</taxon>
        <taxon>Fungi</taxon>
        <taxon>Fungi incertae sedis</taxon>
        <taxon>Mucoromycota</taxon>
        <taxon>Glomeromycotina</taxon>
        <taxon>Glomeromycetes</taxon>
        <taxon>Diversisporales</taxon>
        <taxon>Gigasporaceae</taxon>
        <taxon>Gigaspora</taxon>
    </lineage>
</organism>
<accession>A0ABN7W968</accession>
<reference evidence="1 2" key="1">
    <citation type="submission" date="2021-06" db="EMBL/GenBank/DDBJ databases">
        <authorList>
            <person name="Kallberg Y."/>
            <person name="Tangrot J."/>
            <person name="Rosling A."/>
        </authorList>
    </citation>
    <scope>NUCLEOTIDE SEQUENCE [LARGE SCALE GENOMIC DNA]</scope>
    <source>
        <strain evidence="1 2">120-4 pot B 10/14</strain>
    </source>
</reference>
<name>A0ABN7W968_GIGMA</name>
<gene>
    <name evidence="1" type="ORF">GMARGA_LOCUS28048</name>
</gene>
<protein>
    <submittedName>
        <fullName evidence="1">37635_t:CDS:1</fullName>
    </submittedName>
</protein>